<dbReference type="InterPro" id="IPR050363">
    <property type="entry name" value="MIP/Aquaporin"/>
</dbReference>
<dbReference type="PRINTS" id="PR00783">
    <property type="entry name" value="MINTRINSICP"/>
</dbReference>
<comment type="similarity">
    <text evidence="2 7">Belongs to the MIP/aquaporin (TC 1.A.8) family.</text>
</comment>
<keyword evidence="11" id="KW-1185">Reference proteome</keyword>
<evidence type="ECO:0000313" key="10">
    <source>
        <dbReference type="EMBL" id="GIM77235.1"/>
    </source>
</evidence>
<feature type="transmembrane region" description="Helical" evidence="9">
    <location>
        <begin position="46"/>
        <end position="63"/>
    </location>
</feature>
<evidence type="ECO:0000256" key="6">
    <source>
        <dbReference type="ARBA" id="ARBA00023136"/>
    </source>
</evidence>
<proteinExistence type="inferred from homology"/>
<dbReference type="InterPro" id="IPR022357">
    <property type="entry name" value="MIP_CS"/>
</dbReference>
<sequence>MAARWKVPGGLAGELAAEFAGTMILILFGVGVVAQVAGGGIGDHDSIAWAWGLGVMLGVYVAGRVSGAHLNPAVTIALAAFKGFSWRKVLPYSLAQFLGAFVAALIVRWNYTEVLHAADPGLTIKTQGVFSTLPGNGTLPVGEWGAFRDQIIGTAILLFLILAITDAAGTPPAANLAPVVIGLLIVGIGMAWGTDAGYAINPARDFGPRLASYFTGYGGAFRDQTGYLYFWIPIVAPILGGLLGAGLYQALVGRFLPKEPGEAEEPGRIPQNETPETVEAGRG</sequence>
<keyword evidence="6 9" id="KW-0472">Membrane</keyword>
<dbReference type="EMBL" id="BOQP01000030">
    <property type="protein sequence ID" value="GIM77235.1"/>
    <property type="molecule type" value="Genomic_DNA"/>
</dbReference>
<feature type="transmembrane region" description="Helical" evidence="9">
    <location>
        <begin position="12"/>
        <end position="34"/>
    </location>
</feature>
<feature type="transmembrane region" description="Helical" evidence="9">
    <location>
        <begin position="151"/>
        <end position="169"/>
    </location>
</feature>
<comment type="subcellular location">
    <subcellularLocation>
        <location evidence="1">Membrane</location>
        <topology evidence="1">Multi-pass membrane protein</topology>
    </subcellularLocation>
</comment>
<dbReference type="PANTHER" id="PTHR43829">
    <property type="entry name" value="AQUAPORIN OR AQUAGLYCEROPORIN RELATED"/>
    <property type="match status" value="1"/>
</dbReference>
<evidence type="ECO:0000256" key="4">
    <source>
        <dbReference type="ARBA" id="ARBA00022692"/>
    </source>
</evidence>
<keyword evidence="3 7" id="KW-0813">Transport</keyword>
<evidence type="ECO:0000256" key="1">
    <source>
        <dbReference type="ARBA" id="ARBA00004141"/>
    </source>
</evidence>
<dbReference type="CDD" id="cd00333">
    <property type="entry name" value="MIP"/>
    <property type="match status" value="1"/>
</dbReference>
<evidence type="ECO:0000256" key="9">
    <source>
        <dbReference type="SAM" id="Phobius"/>
    </source>
</evidence>
<dbReference type="PANTHER" id="PTHR43829:SF9">
    <property type="entry name" value="AQUAPORIN-9"/>
    <property type="match status" value="1"/>
</dbReference>
<dbReference type="Pfam" id="PF00230">
    <property type="entry name" value="MIP"/>
    <property type="match status" value="1"/>
</dbReference>
<dbReference type="InterPro" id="IPR023271">
    <property type="entry name" value="Aquaporin-like"/>
</dbReference>
<dbReference type="PROSITE" id="PS00221">
    <property type="entry name" value="MIP"/>
    <property type="match status" value="1"/>
</dbReference>
<dbReference type="InterPro" id="IPR000425">
    <property type="entry name" value="MIP"/>
</dbReference>
<evidence type="ECO:0000313" key="11">
    <source>
        <dbReference type="Proteomes" id="UP000680865"/>
    </source>
</evidence>
<reference evidence="10" key="1">
    <citation type="submission" date="2021-03" db="EMBL/GenBank/DDBJ databases">
        <title>Whole genome shotgun sequence of Actinoplanes consettensis NBRC 14913.</title>
        <authorList>
            <person name="Komaki H."/>
            <person name="Tamura T."/>
        </authorList>
    </citation>
    <scope>NUCLEOTIDE SEQUENCE</scope>
    <source>
        <strain evidence="10">NBRC 14913</strain>
    </source>
</reference>
<keyword evidence="5 9" id="KW-1133">Transmembrane helix</keyword>
<feature type="transmembrane region" description="Helical" evidence="9">
    <location>
        <begin position="89"/>
        <end position="111"/>
    </location>
</feature>
<protein>
    <submittedName>
        <fullName evidence="10">Aquaporin</fullName>
    </submittedName>
</protein>
<organism evidence="10 11">
    <name type="scientific">Winogradskya consettensis</name>
    <dbReference type="NCBI Taxonomy" id="113560"/>
    <lineage>
        <taxon>Bacteria</taxon>
        <taxon>Bacillati</taxon>
        <taxon>Actinomycetota</taxon>
        <taxon>Actinomycetes</taxon>
        <taxon>Micromonosporales</taxon>
        <taxon>Micromonosporaceae</taxon>
        <taxon>Winogradskya</taxon>
    </lineage>
</organism>
<keyword evidence="4 7" id="KW-0812">Transmembrane</keyword>
<feature type="transmembrane region" description="Helical" evidence="9">
    <location>
        <begin position="228"/>
        <end position="248"/>
    </location>
</feature>
<dbReference type="Proteomes" id="UP000680865">
    <property type="component" value="Unassembled WGS sequence"/>
</dbReference>
<dbReference type="Gene3D" id="1.20.1080.10">
    <property type="entry name" value="Glycerol uptake facilitator protein"/>
    <property type="match status" value="1"/>
</dbReference>
<dbReference type="GO" id="GO:0015254">
    <property type="term" value="F:glycerol channel activity"/>
    <property type="evidence" value="ECO:0007669"/>
    <property type="project" value="TreeGrafter"/>
</dbReference>
<accession>A0A919SQN2</accession>
<feature type="transmembrane region" description="Helical" evidence="9">
    <location>
        <begin position="176"/>
        <end position="194"/>
    </location>
</feature>
<evidence type="ECO:0000256" key="3">
    <source>
        <dbReference type="ARBA" id="ARBA00022448"/>
    </source>
</evidence>
<evidence type="ECO:0000256" key="5">
    <source>
        <dbReference type="ARBA" id="ARBA00022989"/>
    </source>
</evidence>
<evidence type="ECO:0000256" key="7">
    <source>
        <dbReference type="RuleBase" id="RU000477"/>
    </source>
</evidence>
<gene>
    <name evidence="10" type="ORF">Aco04nite_54330</name>
</gene>
<comment type="caution">
    <text evidence="10">The sequence shown here is derived from an EMBL/GenBank/DDBJ whole genome shotgun (WGS) entry which is preliminary data.</text>
</comment>
<evidence type="ECO:0000256" key="8">
    <source>
        <dbReference type="SAM" id="MobiDB-lite"/>
    </source>
</evidence>
<dbReference type="SUPFAM" id="SSF81338">
    <property type="entry name" value="Aquaporin-like"/>
    <property type="match status" value="1"/>
</dbReference>
<dbReference type="RefSeq" id="WP_213000054.1">
    <property type="nucleotide sequence ID" value="NZ_BAAATW010000016.1"/>
</dbReference>
<evidence type="ECO:0000256" key="2">
    <source>
        <dbReference type="ARBA" id="ARBA00006175"/>
    </source>
</evidence>
<name>A0A919SQN2_9ACTN</name>
<dbReference type="NCBIfam" id="TIGR00861">
    <property type="entry name" value="MIP"/>
    <property type="match status" value="1"/>
</dbReference>
<dbReference type="AlphaFoldDB" id="A0A919SQN2"/>
<feature type="region of interest" description="Disordered" evidence="8">
    <location>
        <begin position="259"/>
        <end position="283"/>
    </location>
</feature>
<dbReference type="GO" id="GO:0005886">
    <property type="term" value="C:plasma membrane"/>
    <property type="evidence" value="ECO:0007669"/>
    <property type="project" value="TreeGrafter"/>
</dbReference>